<gene>
    <name evidence="1" type="ORF">L1987_17943</name>
</gene>
<organism evidence="1 2">
    <name type="scientific">Smallanthus sonchifolius</name>
    <dbReference type="NCBI Taxonomy" id="185202"/>
    <lineage>
        <taxon>Eukaryota</taxon>
        <taxon>Viridiplantae</taxon>
        <taxon>Streptophyta</taxon>
        <taxon>Embryophyta</taxon>
        <taxon>Tracheophyta</taxon>
        <taxon>Spermatophyta</taxon>
        <taxon>Magnoliopsida</taxon>
        <taxon>eudicotyledons</taxon>
        <taxon>Gunneridae</taxon>
        <taxon>Pentapetalae</taxon>
        <taxon>asterids</taxon>
        <taxon>campanulids</taxon>
        <taxon>Asterales</taxon>
        <taxon>Asteraceae</taxon>
        <taxon>Asteroideae</taxon>
        <taxon>Heliantheae alliance</taxon>
        <taxon>Millerieae</taxon>
        <taxon>Smallanthus</taxon>
    </lineage>
</organism>
<name>A0ACB9IYW5_9ASTR</name>
<protein>
    <submittedName>
        <fullName evidence="1">Uncharacterized protein</fullName>
    </submittedName>
</protein>
<dbReference type="Proteomes" id="UP001056120">
    <property type="component" value="Linkage Group LG06"/>
</dbReference>
<accession>A0ACB9IYW5</accession>
<proteinExistence type="predicted"/>
<evidence type="ECO:0000313" key="2">
    <source>
        <dbReference type="Proteomes" id="UP001056120"/>
    </source>
</evidence>
<reference evidence="1 2" key="2">
    <citation type="journal article" date="2022" name="Mol. Ecol. Resour.">
        <title>The genomes of chicory, endive, great burdock and yacon provide insights into Asteraceae paleo-polyploidization history and plant inulin production.</title>
        <authorList>
            <person name="Fan W."/>
            <person name="Wang S."/>
            <person name="Wang H."/>
            <person name="Wang A."/>
            <person name="Jiang F."/>
            <person name="Liu H."/>
            <person name="Zhao H."/>
            <person name="Xu D."/>
            <person name="Zhang Y."/>
        </authorList>
    </citation>
    <scope>NUCLEOTIDE SEQUENCE [LARGE SCALE GENOMIC DNA]</scope>
    <source>
        <strain evidence="2">cv. Yunnan</strain>
        <tissue evidence="1">Leaves</tissue>
    </source>
</reference>
<evidence type="ECO:0000313" key="1">
    <source>
        <dbReference type="EMBL" id="KAI3813224.1"/>
    </source>
</evidence>
<keyword evidence="2" id="KW-1185">Reference proteome</keyword>
<dbReference type="EMBL" id="CM042023">
    <property type="protein sequence ID" value="KAI3813224.1"/>
    <property type="molecule type" value="Genomic_DNA"/>
</dbReference>
<reference evidence="2" key="1">
    <citation type="journal article" date="2022" name="Mol. Ecol. Resour.">
        <title>The genomes of chicory, endive, great burdock and yacon provide insights into Asteraceae palaeo-polyploidization history and plant inulin production.</title>
        <authorList>
            <person name="Fan W."/>
            <person name="Wang S."/>
            <person name="Wang H."/>
            <person name="Wang A."/>
            <person name="Jiang F."/>
            <person name="Liu H."/>
            <person name="Zhao H."/>
            <person name="Xu D."/>
            <person name="Zhang Y."/>
        </authorList>
    </citation>
    <scope>NUCLEOTIDE SEQUENCE [LARGE SCALE GENOMIC DNA]</scope>
    <source>
        <strain evidence="2">cv. Yunnan</strain>
    </source>
</reference>
<sequence length="83" mass="9189">MEDDGDDDGGYSILHFLEPIGVSKLLQSVFFRQVFVVLFFSAAVVVVALTYCCPVCDCVLHSEVEKQLPPLYGKKSSRSLTET</sequence>
<comment type="caution">
    <text evidence="1">The sequence shown here is derived from an EMBL/GenBank/DDBJ whole genome shotgun (WGS) entry which is preliminary data.</text>
</comment>